<keyword evidence="2" id="KW-1185">Reference proteome</keyword>
<comment type="caution">
    <text evidence="1">The sequence shown here is derived from an EMBL/GenBank/DDBJ whole genome shotgun (WGS) entry which is preliminary data.</text>
</comment>
<evidence type="ECO:0000313" key="1">
    <source>
        <dbReference type="EMBL" id="MBC2575620.1"/>
    </source>
</evidence>
<dbReference type="SUPFAM" id="SSF81606">
    <property type="entry name" value="PP2C-like"/>
    <property type="match status" value="1"/>
</dbReference>
<gene>
    <name evidence="1" type="ORF">HLB29_02875</name>
</gene>
<accession>A0ABR6TJY4</accession>
<proteinExistence type="predicted"/>
<dbReference type="RefSeq" id="WP_185623615.1">
    <property type="nucleotide sequence ID" value="NZ_JABGBW010000001.1"/>
</dbReference>
<dbReference type="EMBL" id="JABGBW010000001">
    <property type="protein sequence ID" value="MBC2575620.1"/>
    <property type="molecule type" value="Genomic_DNA"/>
</dbReference>
<dbReference type="Gene3D" id="3.60.40.10">
    <property type="entry name" value="PPM-type phosphatase domain"/>
    <property type="match status" value="1"/>
</dbReference>
<dbReference type="InterPro" id="IPR036457">
    <property type="entry name" value="PPM-type-like_dom_sf"/>
</dbReference>
<sequence>MSYKIINIKALCTPGTNVYNEDISGFNENYVWIIDGATGLSRTNHMPDHTDARWYSYWWDNYLRENATADIEIDELIKKGIKKVREDFTSNLFRDYGIGFSDLAKIEHPSASIAIVKLDGEKMHYLVLGDCRIYTNDEKIPRIADESVSKLDEQVFESMKNLNDFGYIHISEIRNMVKMQIIENRLKYNTDEGYWILSFDEKAVDKALKGTIELNDNTKFMMATDGYHALSEKYKMVEESELLDKSFEKGLAYMLSVLREFENDEEKVRFIPRFKDMDDCTSVIFECVKE</sequence>
<reference evidence="1 2" key="1">
    <citation type="submission" date="2020-05" db="EMBL/GenBank/DDBJ databases">
        <title>Draft genome of xy-202 and genomic insight in genome of the genus Peptostreptococcus.</title>
        <authorList>
            <person name="Zhang Z."/>
        </authorList>
    </citation>
    <scope>NUCLEOTIDE SEQUENCE [LARGE SCALE GENOMIC DNA]</scope>
    <source>
        <strain evidence="1 2">DSM 27025</strain>
    </source>
</reference>
<dbReference type="Proteomes" id="UP000713904">
    <property type="component" value="Unassembled WGS sequence"/>
</dbReference>
<evidence type="ECO:0000313" key="2">
    <source>
        <dbReference type="Proteomes" id="UP000713904"/>
    </source>
</evidence>
<name>A0ABR6TJY4_9FIRM</name>
<protein>
    <submittedName>
        <fullName evidence="1">Uncharacterized protein</fullName>
    </submittedName>
</protein>
<organism evidence="1 2">
    <name type="scientific">Peptostreptococcus canis</name>
    <dbReference type="NCBI Taxonomy" id="1159213"/>
    <lineage>
        <taxon>Bacteria</taxon>
        <taxon>Bacillati</taxon>
        <taxon>Bacillota</taxon>
        <taxon>Clostridia</taxon>
        <taxon>Peptostreptococcales</taxon>
        <taxon>Peptostreptococcaceae</taxon>
        <taxon>Peptostreptococcus</taxon>
    </lineage>
</organism>